<feature type="compositionally biased region" description="Low complexity" evidence="1">
    <location>
        <begin position="3224"/>
        <end position="3245"/>
    </location>
</feature>
<feature type="region of interest" description="Disordered" evidence="1">
    <location>
        <begin position="1713"/>
        <end position="1744"/>
    </location>
</feature>
<keyword evidence="2" id="KW-0732">Signal</keyword>
<proteinExistence type="predicted"/>
<evidence type="ECO:0000256" key="1">
    <source>
        <dbReference type="SAM" id="MobiDB-lite"/>
    </source>
</evidence>
<feature type="compositionally biased region" description="Polar residues" evidence="1">
    <location>
        <begin position="1037"/>
        <end position="1051"/>
    </location>
</feature>
<feature type="compositionally biased region" description="Low complexity" evidence="1">
    <location>
        <begin position="2888"/>
        <end position="2915"/>
    </location>
</feature>
<feature type="compositionally biased region" description="Basic and acidic residues" evidence="1">
    <location>
        <begin position="2006"/>
        <end position="2020"/>
    </location>
</feature>
<evidence type="ECO:0000259" key="3">
    <source>
        <dbReference type="PROSITE" id="PS50835"/>
    </source>
</evidence>
<feature type="region of interest" description="Disordered" evidence="1">
    <location>
        <begin position="1346"/>
        <end position="1370"/>
    </location>
</feature>
<feature type="signal peptide" evidence="2">
    <location>
        <begin position="1"/>
        <end position="18"/>
    </location>
</feature>
<feature type="compositionally biased region" description="Polar residues" evidence="1">
    <location>
        <begin position="729"/>
        <end position="747"/>
    </location>
</feature>
<feature type="compositionally biased region" description="Polar residues" evidence="1">
    <location>
        <begin position="2735"/>
        <end position="2749"/>
    </location>
</feature>
<dbReference type="EMBL" id="JBEDNZ010000028">
    <property type="protein sequence ID" value="KAL0809506.1"/>
    <property type="molecule type" value="Genomic_DNA"/>
</dbReference>
<evidence type="ECO:0000313" key="4">
    <source>
        <dbReference type="EMBL" id="KAL0809506.1"/>
    </source>
</evidence>
<feature type="region of interest" description="Disordered" evidence="1">
    <location>
        <begin position="729"/>
        <end position="761"/>
    </location>
</feature>
<feature type="compositionally biased region" description="Basic residues" evidence="1">
    <location>
        <begin position="2838"/>
        <end position="2847"/>
    </location>
</feature>
<feature type="domain" description="Ig-like" evidence="3">
    <location>
        <begin position="3387"/>
        <end position="3445"/>
    </location>
</feature>
<feature type="region of interest" description="Disordered" evidence="1">
    <location>
        <begin position="3005"/>
        <end position="3060"/>
    </location>
</feature>
<feature type="compositionally biased region" description="Polar residues" evidence="1">
    <location>
        <begin position="2916"/>
        <end position="2944"/>
    </location>
</feature>
<feature type="compositionally biased region" description="Polar residues" evidence="1">
    <location>
        <begin position="1716"/>
        <end position="1736"/>
    </location>
</feature>
<dbReference type="PROSITE" id="PS50835">
    <property type="entry name" value="IG_LIKE"/>
    <property type="match status" value="1"/>
</dbReference>
<organism evidence="4 5">
    <name type="scientific">Loxostege sticticalis</name>
    <name type="common">Beet webworm moth</name>
    <dbReference type="NCBI Taxonomy" id="481309"/>
    <lineage>
        <taxon>Eukaryota</taxon>
        <taxon>Metazoa</taxon>
        <taxon>Ecdysozoa</taxon>
        <taxon>Arthropoda</taxon>
        <taxon>Hexapoda</taxon>
        <taxon>Insecta</taxon>
        <taxon>Pterygota</taxon>
        <taxon>Neoptera</taxon>
        <taxon>Endopterygota</taxon>
        <taxon>Lepidoptera</taxon>
        <taxon>Glossata</taxon>
        <taxon>Ditrysia</taxon>
        <taxon>Pyraloidea</taxon>
        <taxon>Crambidae</taxon>
        <taxon>Pyraustinae</taxon>
        <taxon>Loxostege</taxon>
    </lineage>
</organism>
<feature type="region of interest" description="Disordered" evidence="1">
    <location>
        <begin position="786"/>
        <end position="810"/>
    </location>
</feature>
<feature type="region of interest" description="Disordered" evidence="1">
    <location>
        <begin position="3215"/>
        <end position="3257"/>
    </location>
</feature>
<comment type="caution">
    <text evidence="4">The sequence shown here is derived from an EMBL/GenBank/DDBJ whole genome shotgun (WGS) entry which is preliminary data.</text>
</comment>
<feature type="compositionally biased region" description="Low complexity" evidence="1">
    <location>
        <begin position="2859"/>
        <end position="2869"/>
    </location>
</feature>
<reference evidence="4 5" key="1">
    <citation type="submission" date="2024-06" db="EMBL/GenBank/DDBJ databases">
        <title>A chromosome-level genome assembly of beet webworm, Loxostege sticticalis.</title>
        <authorList>
            <person name="Zhang Y."/>
        </authorList>
    </citation>
    <scope>NUCLEOTIDE SEQUENCE [LARGE SCALE GENOMIC DNA]</scope>
    <source>
        <strain evidence="4">AQ028</strain>
        <tissue evidence="4">Male pupae</tissue>
    </source>
</reference>
<sequence length="3619" mass="413178">MLFFNFLCLFYLMVLINSHTISKNIAHDVTIDDIVDSIHDLEYGREYKPKHDRLYRYYRKEEKEDAAKHKVKEEPKVHVTAAKLVTESTVVTRLVTEKKIPKPTKHVGFWHKFRLRGNAKKSKALKKENEVHKRKVMPRRRSYRKKQYLQSHADDRDFKFDDTAIAFEGRRMPSIQRNRHINGKRKRDVSNTTSKIVTIKSISSRASSIFNPFHSKSTPLFKFSSGKAHEPPHSTENITKDLSALTTRIDNLKKEYALKLKSSASYPTFTTMKAFSSTPPRVTNYPSHAKTTQSTTEDADFLGTAQIEALLNDIKVKAVQMVAEQSPAITDMITNTVTETTFAADPILTHISTPGYALSTFISIDNDTPYSKRTVNENAATELKLNDTVVIANTEPTHHISARSINEDVFTIAQTIEDMLQKELKKAYKKVKGKISPQLKQQKSTIKKETEKTIKKIAQSCKKHSNTTYTTPMTTSSMNTRFKTKKQKESTLKQVRRAPKHGKTDKAKVKTSLASTRSTFDDYAMLTLYEQILTKTHEDNVMKMLSTPVMLTKNRDHFRIFKRAPGTLARVTLKKNEQTIYDDQELPDDLLEYASKSTDPYIYSTESGAEDTSYEGLSNKISYNDYVNGYKHYLKFQKDQGNQNFSNLVRYQAHIHHSVDDIGKFILNKIPQLPTNERLKRFFDDDTMDDQDISTKSDDSWFKKHFYLFIDNVPPRKFHTSQTVELKSPITESGLSSSGSENPVNTRPKNKGLTENFEDNRNAYEDSIEDSLERLSNALDRRKSTGFSSVIPEDNKINNETKMEDAPNKENSLESSIFKGLGSIGLVEKLFGKVRRNPKHNVTINKENTEELSEIDREKRNTKVNVPDIDNLYTSQKISRRSTLPNVIETRNKNFGYVDVNLIPRPTAIVKLRENTQKKGKLKKFFNRFRFHKRKKYKETKKTERTKREYRIQRFNMLQKLKEIFKVKDHEKPAESLDAPDYEMMTSHIDTFKPIKYDKVMSIDEIKGQIPNITEDLSQFQHGEALKSVEKPLSIEAPTSSHVPSQVYDTSSADKDATPSLSKLASSLKTMTRKNPKLKPNLKQLDSFSPIQDSGFNFDMPEITYDTSTNKFDTNYGTSRSLDDIRSEIDSLQGKLSMPDERNISTTSPSTFSATKHFNNFSARKIFVPPHIQEQAISLPTINAKADPKEIKIQTKLTRITKFQLPHFSHDHNQVDVKINPFIERPPAFKYAHTHRSPHEKILNDVSSVKRSRRTLDTYVTVEPINSPSYNEYRKIEYNKPYPDYFNDLLMWHGDLLNTSRLTSPQWESIIRNLKQDTEITTVGIIDMQRELMAIKNYLKIDESLKNQQPSPRPKLKLPMKVKKDKTRSNNMNSRDIIQTVALKDKTLAKGSDVIIEGEAKYFHVMRQPESESFKYVKAADLLDNLNRINLKSPAIKYNIDDKIHDTKRNGKFWIDTIEPKSKNSQEQDSSVLFLDTTLLAYDDGPDFLTERPKHKKMSKNSLALSKPNQGSPKTITKTNQSPVQYFSTPLPMRVNDFERFLKENQIDVQSVTTPLVGLPQMVLNKTPAKSNDGKKKYTSNAPKSKASKDILVTPSYFVTINPLNYITLNKTTANDVNNELTLIDMYKNKYKHVDDKRQKRYSEIRNERFFTFEPFRKKTKAGKEKKKIKLFDKTTPIPISHYTVIDSSSEDDNMENVVELTIINMNDIEPDADSKQVTSQEKVKTGSSRITTRANVDSRKKVSKTKSTKFTDETTSFPLKPKHNNLLYKHKDKMKEKIVNPSAKVWIIDDNIVTDDFYTTTFHPMINHELFSNLNAKHHPKRVRISSHSYKYDIIYNNEQARHGKHAYRGTLIELLNKYGILKVFDGKMNITDGVDKAVNASKVFSIAEHTGVEKEINWWTKSRISRQDIHGKLKTLLRKKTTITTTIAPLTIATTLSKRTEKDTTAITQSTFDDHKAKREKKDEIKGDGISTIDDSFNVDYDFDIDRIVERATGNKGSKKPKTKTKDTTKKQKDKDPMFSDADIPYLRPTFSEEIPTVKDNITSASYPDFYKPTTSIGSNASTPAKNMSLSSINTPTTTLKEKMHHNSDEEVYYEPLIYDNKIYFEPTISTNKPAVSKETLKAKEFEKGQAISTENKLEKRDIQPAGKFTAKDVAALEVIVDLVKNTVNYEERDALQEFTESYYQHHPTLIGLPTPTPVPKSTAASNSIQVHIAIPYNLQVEKKRSLDSFKVRRVFAAKMFSPVDLEYQVQSFEDTKPTTTTAVTVTEPQESMSPKMYLLIDANGSLASGNFPLKPLKGNVDISKVRVRQVATTKAFATQKADTSSGKSIGRVTLSKDFVAAINKHLVQLYENLTALNESTPKHHVRVRETHIFKKPKKIKDAVKTNYRRHINWETVKKYFGHDRVCNCKCKPNRTMCRACAATDAVITELIFEFENLAKYMNEHCTEIQTFFWMNPSGGKKLREAVHRVDQTLHDYYKRVRGKCQGRTCKTFSTCIDKRSFVKKKKIPKNYIGEPLIVDLQKVANDIETTAELGICYTDNLVEGGEKLVNTIGNCIREYPKPKKSPLLKSVYSLDNINVNIICKPGEKEAVASSTVKPFSQTPEGSILYPFVSLNSMSSSDHYDYNTEEIEYKKRKGIRNFFKNNRFRKYKINKMFNYYVTKDSETTTVLNIFEKRDTANQIESPLVSDAEGIFWNEYLKSNPMLLSPEANKNPTTTEPLMRYSNKDDNSKPAKTNVSKVKRSTSQVNERILTTTENVYPEKHVFQRDVNTTDYSSLDTLSQNINELFKIFHNLTDLKEIENMSTRKFEHEEKHTTSKSKKTKTTFTKKIQNIKNKLHFKHKSNATKSMSDSKIQKTTPKTTPTMTIEENTESANTSDATRLSNTTTSKDPLTSTKTTLKSTTAKITTTTSSEPASLKSSTNQKGKSSSTNQKGESSQTTLKNKDSSQSETTKQDTTSTPEPSEEVNVKSPEIAKVTKKPVKDIFLSKLKSATCGFFHSKAKDPQTTAKVESTEEIRKSRSPATENTNPPNENNKIEKPSLKTTIDNEDSTNTDNILEATTNRNPTILIINEYDTEMESDYGMTSPEAGNYKDFNKDSSTELDENFRNLLLSILNFEASKLGNEWRRIKKNGNQMEYSSNATGNDKRHLFNLYISTESSLNGSKNAEIDYDIMKTLKDLENPPPNTERKSKGLLEKIANKFGYKVVPNRKENKEKPKIPCTKPLAAPTTKTTNQTTAGRQTTKPPPNHKGKKNLKLNPKYTRVFQHKSEVRPPKITVKVNDKEASNSSCQVCDIDATLKHIQDLLNLISKEEFEKYIRNMTCDKYKHLPKYFLIEVSHKKQKKRVKTYKQRVVTDSVRWDWIRNKRSINFNDDDGSNESYAMLGDSVIIQCATSKKIGRDDANGFKWTTDRKDMLSYDNVVVDGPRLMIRDVGTRNLGDYICHKDLKAIQSLGPMMSREVCPDDQLCSVRVNEPVCLRDRVSNAAYLRLTAVMDVLPKEDVQCSGRCRRDVHDCLALLAAANAPTLASVGVIIAYDGINKTLLPSTSSGNKRTIITHTLRRKDSTNHRNYHSHTLSPESVDVIASCPAGYYLVSDQKICGKIQSSKAVDRTNAIRP</sequence>
<evidence type="ECO:0000256" key="2">
    <source>
        <dbReference type="SAM" id="SignalP"/>
    </source>
</evidence>
<feature type="compositionally biased region" description="Polar residues" evidence="1">
    <location>
        <begin position="1500"/>
        <end position="1520"/>
    </location>
</feature>
<feature type="compositionally biased region" description="Polar residues" evidence="1">
    <location>
        <begin position="2875"/>
        <end position="2887"/>
    </location>
</feature>
<name>A0ABD0S9U2_LOXSC</name>
<feature type="compositionally biased region" description="Low complexity" evidence="1">
    <location>
        <begin position="3027"/>
        <end position="3036"/>
    </location>
</feature>
<feature type="region of interest" description="Disordered" evidence="1">
    <location>
        <begin position="1490"/>
        <end position="1520"/>
    </location>
</feature>
<feature type="chain" id="PRO_5044863033" description="Ig-like domain-containing protein" evidence="2">
    <location>
        <begin position="19"/>
        <end position="3619"/>
    </location>
</feature>
<accession>A0ABD0S9U2</accession>
<gene>
    <name evidence="4" type="ORF">ABMA28_011047</name>
</gene>
<feature type="compositionally biased region" description="Polar residues" evidence="1">
    <location>
        <begin position="2951"/>
        <end position="2964"/>
    </location>
</feature>
<feature type="region of interest" description="Disordered" evidence="1">
    <location>
        <begin position="1994"/>
        <end position="2025"/>
    </location>
</feature>
<feature type="region of interest" description="Disordered" evidence="1">
    <location>
        <begin position="2709"/>
        <end position="2749"/>
    </location>
</feature>
<dbReference type="InterPro" id="IPR007110">
    <property type="entry name" value="Ig-like_dom"/>
</dbReference>
<dbReference type="Proteomes" id="UP001549921">
    <property type="component" value="Unassembled WGS sequence"/>
</dbReference>
<feature type="compositionally biased region" description="Basic and acidic residues" evidence="1">
    <location>
        <begin position="793"/>
        <end position="810"/>
    </location>
</feature>
<feature type="region of interest" description="Disordered" evidence="1">
    <location>
        <begin position="1031"/>
        <end position="1059"/>
    </location>
</feature>
<feature type="region of interest" description="Disordered" evidence="1">
    <location>
        <begin position="2837"/>
        <end position="2974"/>
    </location>
</feature>
<feature type="compositionally biased region" description="Basic residues" evidence="1">
    <location>
        <begin position="1354"/>
        <end position="1366"/>
    </location>
</feature>
<protein>
    <recommendedName>
        <fullName evidence="3">Ig-like domain-containing protein</fullName>
    </recommendedName>
</protein>
<evidence type="ECO:0000313" key="5">
    <source>
        <dbReference type="Proteomes" id="UP001549921"/>
    </source>
</evidence>